<feature type="coiled-coil region" evidence="2">
    <location>
        <begin position="54"/>
        <end position="105"/>
    </location>
</feature>
<reference evidence="4" key="1">
    <citation type="submission" date="2021-02" db="EMBL/GenBank/DDBJ databases">
        <authorList>
            <person name="Nowell W R."/>
        </authorList>
    </citation>
    <scope>NUCLEOTIDE SEQUENCE</scope>
</reference>
<dbReference type="Proteomes" id="UP000682733">
    <property type="component" value="Unassembled WGS sequence"/>
</dbReference>
<evidence type="ECO:0000313" key="4">
    <source>
        <dbReference type="EMBL" id="CAF1282412.1"/>
    </source>
</evidence>
<dbReference type="AlphaFoldDB" id="A0A8S2EWZ6"/>
<dbReference type="GO" id="GO:0090435">
    <property type="term" value="P:protein localization to nuclear envelope"/>
    <property type="evidence" value="ECO:0007669"/>
    <property type="project" value="TreeGrafter"/>
</dbReference>
<feature type="region of interest" description="Disordered" evidence="3">
    <location>
        <begin position="453"/>
        <end position="478"/>
    </location>
</feature>
<comment type="caution">
    <text evidence="4">The sequence shown here is derived from an EMBL/GenBank/DDBJ whole genome shotgun (WGS) entry which is preliminary data.</text>
</comment>
<organism evidence="4 6">
    <name type="scientific">Didymodactylos carnosus</name>
    <dbReference type="NCBI Taxonomy" id="1234261"/>
    <lineage>
        <taxon>Eukaryota</taxon>
        <taxon>Metazoa</taxon>
        <taxon>Spiralia</taxon>
        <taxon>Gnathifera</taxon>
        <taxon>Rotifera</taxon>
        <taxon>Eurotatoria</taxon>
        <taxon>Bdelloidea</taxon>
        <taxon>Philodinida</taxon>
        <taxon>Philodinidae</taxon>
        <taxon>Didymodactylos</taxon>
    </lineage>
</organism>
<dbReference type="Proteomes" id="UP000677228">
    <property type="component" value="Unassembled WGS sequence"/>
</dbReference>
<evidence type="ECO:0000256" key="1">
    <source>
        <dbReference type="ARBA" id="ARBA00023054"/>
    </source>
</evidence>
<evidence type="ECO:0000256" key="3">
    <source>
        <dbReference type="SAM" id="MobiDB-lite"/>
    </source>
</evidence>
<dbReference type="GO" id="GO:0007097">
    <property type="term" value="P:nuclear migration"/>
    <property type="evidence" value="ECO:0007669"/>
    <property type="project" value="TreeGrafter"/>
</dbReference>
<protein>
    <submittedName>
        <fullName evidence="4">Uncharacterized protein</fullName>
    </submittedName>
</protein>
<feature type="region of interest" description="Disordered" evidence="3">
    <location>
        <begin position="386"/>
        <end position="406"/>
    </location>
</feature>
<dbReference type="GO" id="GO:0006998">
    <property type="term" value="P:nuclear envelope organization"/>
    <property type="evidence" value="ECO:0007669"/>
    <property type="project" value="TreeGrafter"/>
</dbReference>
<dbReference type="PANTHER" id="PTHR45721:SF11">
    <property type="entry name" value="LAMIN DM0-RELATED"/>
    <property type="match status" value="1"/>
</dbReference>
<sequence>NHPQDKQLINLRNKITDEVRHQTSVQIRVQRADHDIKFYKNEIKCLNNCDLTENNKLNQMKQELEHNVYELEQLKKQYDKREDDLEKLKQLYDEYMKKIVHFTDEYDTITFERMKNENQLYNLQEQIAFQQEYQNRIYQEYEHLEKFESDFNQEFNTKELQNVVEQIRHDYEDYNQIRIEELENLYKTRLNDIKEAFQKQEELKSISGYDLEKSVRPKEFKIMLDTTKEQHRNLLEQNYVLKEKLEQLEQDLRGIIDNNKRVYESSDLEYQQLQNELPELENIILRLRENAVGLWAEINTYRCLLLSLLSPSHSSLTGSTEITDESVRTQVEPKYIPSIITPPLPKATREEFTEKFTTKKYRAPIATSISTSSKSIIAPSATTINTETQYDQQERSQSSGKIMSIDTSGKTNMETRRELITEESDNTAVISHPYSSPSLPFRSAHTQHMNTATTTNRGSHQYDQQEQSHSSGKIMSIDTSGKTNMETRRELTTKESDDTVVISHPYSSPSLSSRSAQVEHMNTATTTNRGSSTIISVAYSTGGQKFSQQQDYHRHSPSNVIQLDGSGMSISEQSSHVVIPMSMAKKITTSSSNDNTDYRDVTMARKILPYCEQYRDEATGFIVHIEDGIIWVRI</sequence>
<dbReference type="PANTHER" id="PTHR45721">
    <property type="entry name" value="LAMIN DM0-RELATED"/>
    <property type="match status" value="1"/>
</dbReference>
<evidence type="ECO:0000256" key="2">
    <source>
        <dbReference type="SAM" id="Coils"/>
    </source>
</evidence>
<proteinExistence type="predicted"/>
<feature type="coiled-coil region" evidence="2">
    <location>
        <begin position="231"/>
        <end position="290"/>
    </location>
</feature>
<evidence type="ECO:0000313" key="6">
    <source>
        <dbReference type="Proteomes" id="UP000677228"/>
    </source>
</evidence>
<gene>
    <name evidence="4" type="ORF">OVA965_LOCUS27700</name>
    <name evidence="5" type="ORF">TMI583_LOCUS28447</name>
</gene>
<dbReference type="EMBL" id="CAJNOK010018437">
    <property type="protein sequence ID" value="CAF1282412.1"/>
    <property type="molecule type" value="Genomic_DNA"/>
</dbReference>
<keyword evidence="1 2" id="KW-0175">Coiled coil</keyword>
<dbReference type="GO" id="GO:0031507">
    <property type="term" value="P:heterochromatin formation"/>
    <property type="evidence" value="ECO:0007669"/>
    <property type="project" value="TreeGrafter"/>
</dbReference>
<name>A0A8S2EWZ6_9BILA</name>
<dbReference type="GO" id="GO:0005652">
    <property type="term" value="C:nuclear lamina"/>
    <property type="evidence" value="ECO:0007669"/>
    <property type="project" value="TreeGrafter"/>
</dbReference>
<dbReference type="EMBL" id="CAJOBA010040001">
    <property type="protein sequence ID" value="CAF4087212.1"/>
    <property type="molecule type" value="Genomic_DNA"/>
</dbReference>
<dbReference type="GO" id="GO:0005200">
    <property type="term" value="F:structural constituent of cytoskeleton"/>
    <property type="evidence" value="ECO:0007669"/>
    <property type="project" value="TreeGrafter"/>
</dbReference>
<dbReference type="GO" id="GO:0051664">
    <property type="term" value="P:nuclear pore localization"/>
    <property type="evidence" value="ECO:0007669"/>
    <property type="project" value="TreeGrafter"/>
</dbReference>
<feature type="non-terminal residue" evidence="4">
    <location>
        <position position="1"/>
    </location>
</feature>
<accession>A0A8S2EWZ6</accession>
<evidence type="ECO:0000313" key="5">
    <source>
        <dbReference type="EMBL" id="CAF4087212.1"/>
    </source>
</evidence>